<gene>
    <name evidence="1" type="ORF">DACRYDRAFT_53381</name>
</gene>
<dbReference type="EMBL" id="JH795865">
    <property type="protein sequence ID" value="EJU00946.1"/>
    <property type="molecule type" value="Genomic_DNA"/>
</dbReference>
<evidence type="ECO:0000313" key="2">
    <source>
        <dbReference type="Proteomes" id="UP000030653"/>
    </source>
</evidence>
<reference evidence="1 2" key="1">
    <citation type="journal article" date="2012" name="Science">
        <title>The Paleozoic origin of enzymatic lignin decomposition reconstructed from 31 fungal genomes.</title>
        <authorList>
            <person name="Floudas D."/>
            <person name="Binder M."/>
            <person name="Riley R."/>
            <person name="Barry K."/>
            <person name="Blanchette R.A."/>
            <person name="Henrissat B."/>
            <person name="Martinez A.T."/>
            <person name="Otillar R."/>
            <person name="Spatafora J.W."/>
            <person name="Yadav J.S."/>
            <person name="Aerts A."/>
            <person name="Benoit I."/>
            <person name="Boyd A."/>
            <person name="Carlson A."/>
            <person name="Copeland A."/>
            <person name="Coutinho P.M."/>
            <person name="de Vries R.P."/>
            <person name="Ferreira P."/>
            <person name="Findley K."/>
            <person name="Foster B."/>
            <person name="Gaskell J."/>
            <person name="Glotzer D."/>
            <person name="Gorecki P."/>
            <person name="Heitman J."/>
            <person name="Hesse C."/>
            <person name="Hori C."/>
            <person name="Igarashi K."/>
            <person name="Jurgens J.A."/>
            <person name="Kallen N."/>
            <person name="Kersten P."/>
            <person name="Kohler A."/>
            <person name="Kuees U."/>
            <person name="Kumar T.K.A."/>
            <person name="Kuo A."/>
            <person name="LaButti K."/>
            <person name="Larrondo L.F."/>
            <person name="Lindquist E."/>
            <person name="Ling A."/>
            <person name="Lombard V."/>
            <person name="Lucas S."/>
            <person name="Lundell T."/>
            <person name="Martin R."/>
            <person name="McLaughlin D.J."/>
            <person name="Morgenstern I."/>
            <person name="Morin E."/>
            <person name="Murat C."/>
            <person name="Nagy L.G."/>
            <person name="Nolan M."/>
            <person name="Ohm R.A."/>
            <person name="Patyshakuliyeva A."/>
            <person name="Rokas A."/>
            <person name="Ruiz-Duenas F.J."/>
            <person name="Sabat G."/>
            <person name="Salamov A."/>
            <person name="Samejima M."/>
            <person name="Schmutz J."/>
            <person name="Slot J.C."/>
            <person name="St John F."/>
            <person name="Stenlid J."/>
            <person name="Sun H."/>
            <person name="Sun S."/>
            <person name="Syed K."/>
            <person name="Tsang A."/>
            <person name="Wiebenga A."/>
            <person name="Young D."/>
            <person name="Pisabarro A."/>
            <person name="Eastwood D.C."/>
            <person name="Martin F."/>
            <person name="Cullen D."/>
            <person name="Grigoriev I.V."/>
            <person name="Hibbett D.S."/>
        </authorList>
    </citation>
    <scope>NUCLEOTIDE SEQUENCE [LARGE SCALE GENOMIC DNA]</scope>
    <source>
        <strain evidence="1 2">DJM-731 SS1</strain>
    </source>
</reference>
<accession>M5FTH7</accession>
<protein>
    <submittedName>
        <fullName evidence="1">Uncharacterized protein</fullName>
    </submittedName>
</protein>
<sequence length="60" mass="6741">LITITPGPKEPNAKQLQPFLQPLVNNLLQLWQEGLVVKMPKHPEGVHMGNTTILQIFTDL</sequence>
<name>M5FTH7_DACPD</name>
<dbReference type="AlphaFoldDB" id="M5FTH7"/>
<dbReference type="Proteomes" id="UP000030653">
    <property type="component" value="Unassembled WGS sequence"/>
</dbReference>
<dbReference type="GeneID" id="63690232"/>
<evidence type="ECO:0000313" key="1">
    <source>
        <dbReference type="EMBL" id="EJU00946.1"/>
    </source>
</evidence>
<proteinExistence type="predicted"/>
<dbReference type="OrthoDB" id="3234349at2759"/>
<dbReference type="RefSeq" id="XP_040627843.1">
    <property type="nucleotide sequence ID" value="XM_040775170.1"/>
</dbReference>
<dbReference type="HOGENOM" id="CLU_2941661_0_0_1"/>
<organism evidence="1 2">
    <name type="scientific">Dacryopinax primogenitus (strain DJM 731)</name>
    <name type="common">Brown rot fungus</name>
    <dbReference type="NCBI Taxonomy" id="1858805"/>
    <lineage>
        <taxon>Eukaryota</taxon>
        <taxon>Fungi</taxon>
        <taxon>Dikarya</taxon>
        <taxon>Basidiomycota</taxon>
        <taxon>Agaricomycotina</taxon>
        <taxon>Dacrymycetes</taxon>
        <taxon>Dacrymycetales</taxon>
        <taxon>Dacrymycetaceae</taxon>
        <taxon>Dacryopinax</taxon>
    </lineage>
</organism>
<keyword evidence="2" id="KW-1185">Reference proteome</keyword>
<feature type="non-terminal residue" evidence="1">
    <location>
        <position position="1"/>
    </location>
</feature>